<sequence>MLQHNLIERMVEHFQAGGEIMIPLMFLSLLMWTLAIVKSIRFLRERKRERGASQCLEMFRGEASVCKAGLAQWQWDILSQYMNERCEDPELNRDMLEAIRMRQEFKAMRYIGTILILAAIAPLLGLLGTVTGMITTFDVISEFGTGNARALASGISEALVTTQSGLVVAVPGLLLGGLLFRRAEKLKARMELFCIGLQEHTDGIATAGE</sequence>
<feature type="domain" description="MotA/TolQ/ExbB proton channel" evidence="8">
    <location>
        <begin position="77"/>
        <end position="191"/>
    </location>
</feature>
<keyword evidence="2" id="KW-1003">Cell membrane</keyword>
<dbReference type="Pfam" id="PF01618">
    <property type="entry name" value="MotA_ExbB"/>
    <property type="match status" value="1"/>
</dbReference>
<comment type="similarity">
    <text evidence="6">Belongs to the exbB/tolQ family.</text>
</comment>
<evidence type="ECO:0000256" key="4">
    <source>
        <dbReference type="ARBA" id="ARBA00022989"/>
    </source>
</evidence>
<keyword evidence="4 7" id="KW-1133">Transmembrane helix</keyword>
<proteinExistence type="inferred from homology"/>
<dbReference type="EMBL" id="WAIE01000001">
    <property type="protein sequence ID" value="KAB1443198.1"/>
    <property type="molecule type" value="Genomic_DNA"/>
</dbReference>
<dbReference type="PANTHER" id="PTHR30625">
    <property type="entry name" value="PROTEIN TOLQ"/>
    <property type="match status" value="1"/>
</dbReference>
<accession>A0A6N6N622</accession>
<evidence type="ECO:0000256" key="2">
    <source>
        <dbReference type="ARBA" id="ARBA00022475"/>
    </source>
</evidence>
<evidence type="ECO:0000259" key="8">
    <source>
        <dbReference type="Pfam" id="PF01618"/>
    </source>
</evidence>
<keyword evidence="5 7" id="KW-0472">Membrane</keyword>
<protein>
    <submittedName>
        <fullName evidence="9">MotA/TolQ/ExbB proton channel family protein</fullName>
    </submittedName>
</protein>
<evidence type="ECO:0000256" key="3">
    <source>
        <dbReference type="ARBA" id="ARBA00022692"/>
    </source>
</evidence>
<feature type="transmembrane region" description="Helical" evidence="7">
    <location>
        <begin position="110"/>
        <end position="134"/>
    </location>
</feature>
<keyword evidence="6" id="KW-0813">Transport</keyword>
<dbReference type="RefSeq" id="WP_151149530.1">
    <property type="nucleotide sequence ID" value="NZ_WAIE01000001.1"/>
</dbReference>
<evidence type="ECO:0000256" key="7">
    <source>
        <dbReference type="SAM" id="Phobius"/>
    </source>
</evidence>
<gene>
    <name evidence="9" type="ORF">F8A88_02735</name>
</gene>
<dbReference type="PANTHER" id="PTHR30625:SF11">
    <property type="entry name" value="MOTA_TOLQ_EXBB PROTON CHANNEL DOMAIN-CONTAINING PROTEIN"/>
    <property type="match status" value="1"/>
</dbReference>
<evidence type="ECO:0000313" key="10">
    <source>
        <dbReference type="Proteomes" id="UP000438699"/>
    </source>
</evidence>
<dbReference type="InterPro" id="IPR002898">
    <property type="entry name" value="MotA_ExbB_proton_chnl"/>
</dbReference>
<evidence type="ECO:0000256" key="6">
    <source>
        <dbReference type="RuleBase" id="RU004057"/>
    </source>
</evidence>
<feature type="transmembrane region" description="Helical" evidence="7">
    <location>
        <begin position="20"/>
        <end position="40"/>
    </location>
</feature>
<evidence type="ECO:0000256" key="5">
    <source>
        <dbReference type="ARBA" id="ARBA00023136"/>
    </source>
</evidence>
<dbReference type="InterPro" id="IPR050790">
    <property type="entry name" value="ExbB/TolQ_transport"/>
</dbReference>
<evidence type="ECO:0000256" key="1">
    <source>
        <dbReference type="ARBA" id="ARBA00004651"/>
    </source>
</evidence>
<keyword evidence="3 7" id="KW-0812">Transmembrane</keyword>
<dbReference type="OrthoDB" id="9809716at2"/>
<feature type="transmembrane region" description="Helical" evidence="7">
    <location>
        <begin position="154"/>
        <end position="180"/>
    </location>
</feature>
<comment type="subcellular location">
    <subcellularLocation>
        <location evidence="1">Cell membrane</location>
        <topology evidence="1">Multi-pass membrane protein</topology>
    </subcellularLocation>
    <subcellularLocation>
        <location evidence="6">Membrane</location>
        <topology evidence="6">Multi-pass membrane protein</topology>
    </subcellularLocation>
</comment>
<comment type="caution">
    <text evidence="9">The sequence shown here is derived from an EMBL/GenBank/DDBJ whole genome shotgun (WGS) entry which is preliminary data.</text>
</comment>
<dbReference type="GO" id="GO:0017038">
    <property type="term" value="P:protein import"/>
    <property type="evidence" value="ECO:0007669"/>
    <property type="project" value="TreeGrafter"/>
</dbReference>
<dbReference type="GO" id="GO:0005886">
    <property type="term" value="C:plasma membrane"/>
    <property type="evidence" value="ECO:0007669"/>
    <property type="project" value="UniProtKB-SubCell"/>
</dbReference>
<keyword evidence="10" id="KW-1185">Reference proteome</keyword>
<dbReference type="Proteomes" id="UP000438699">
    <property type="component" value="Unassembled WGS sequence"/>
</dbReference>
<name>A0A6N6N622_9BACT</name>
<organism evidence="9 10">
    <name type="scientific">Pseudodesulfovibrio senegalensis</name>
    <dbReference type="NCBI Taxonomy" id="1721087"/>
    <lineage>
        <taxon>Bacteria</taxon>
        <taxon>Pseudomonadati</taxon>
        <taxon>Thermodesulfobacteriota</taxon>
        <taxon>Desulfovibrionia</taxon>
        <taxon>Desulfovibrionales</taxon>
        <taxon>Desulfovibrionaceae</taxon>
    </lineage>
</organism>
<dbReference type="AlphaFoldDB" id="A0A6N6N622"/>
<keyword evidence="6" id="KW-0653">Protein transport</keyword>
<reference evidence="9 10" key="1">
    <citation type="journal article" date="2017" name="Int. J. Syst. Evol. Microbiol.">
        <title>Desulfovibrio senegalensis sp. nov., a mesophilic sulfate reducer isolated from marine sediment.</title>
        <authorList>
            <person name="Thioye A."/>
            <person name="Gam Z.B.A."/>
            <person name="Mbengue M."/>
            <person name="Cayol J.L."/>
            <person name="Joseph-Bartoli M."/>
            <person name="Toure-Kane C."/>
            <person name="Labat M."/>
        </authorList>
    </citation>
    <scope>NUCLEOTIDE SEQUENCE [LARGE SCALE GENOMIC DNA]</scope>
    <source>
        <strain evidence="9 10">DSM 101509</strain>
    </source>
</reference>
<evidence type="ECO:0000313" key="9">
    <source>
        <dbReference type="EMBL" id="KAB1443198.1"/>
    </source>
</evidence>